<organism evidence="2">
    <name type="scientific">Enterocloster bolteae</name>
    <dbReference type="NCBI Taxonomy" id="208479"/>
    <lineage>
        <taxon>Bacteria</taxon>
        <taxon>Bacillati</taxon>
        <taxon>Bacillota</taxon>
        <taxon>Clostridia</taxon>
        <taxon>Lachnospirales</taxon>
        <taxon>Lachnospiraceae</taxon>
        <taxon>Enterocloster</taxon>
    </lineage>
</organism>
<dbReference type="RefSeq" id="WP_002578529.1">
    <property type="nucleotide sequence ID" value="NZ_CACRTF010000017.1"/>
</dbReference>
<protein>
    <submittedName>
        <fullName evidence="2">Uncharacterized protein</fullName>
    </submittedName>
</protein>
<evidence type="ECO:0000256" key="1">
    <source>
        <dbReference type="SAM" id="MobiDB-lite"/>
    </source>
</evidence>
<sequence length="637" mass="73113">MVGFYLKAIRDRKLFQEAGYQNFEEFVRDKYDRDKGWASRCIKVNDQLSKDGNSPVLAEEYREYKISQLVELAYLTEEQRTLVNPDMTVKQLQAIRKPEPQLEKEVVTLQPELKEHEGELSGKVVTSQLDEGAEREPEVIHFTAGNRTIDNAYGAALAVVVGAYLDAGYARPEKECEVTAFGLSYKVLKRQDVTVFYTDSGRTVFDVENTRLEEEYQFRHRVKTEPELVTPQVEPEPEPELPKSEQAHPEKSGKCIHRPEFDCTLEEAHKLIPGTGEDCSRVCCWECVRRGDCELECYSSQRRPEHLETPKAEPDCPLLEAADVQQGKTAIPSQEECVLDFYQHHMSKPCAQAVNDGNVKLLRQELIINYGEPHDSGSTEYGFYQCGPERIHFQDNMCETFLSLTWSKYVKELLSLLGSAEDEASEHEDDVPGMPESQDTVIDGEFTEISETEDDIRAPEEPMTELQIAQDELERAKNLLKAGLECGVDENDIYIRRLKLKVCALASYVCDLDDIVNPPPRPEQPELPVLKNNDQRAAFVDAYETWPLWIETKQTGERYYRYDLEDGTSMVVKVYHARIFDGYASGSYEAQYHDGYGRHEYYLLRDGKFFRDCDMNRSLLIEKLKEIQKVKKGCNQN</sequence>
<feature type="compositionally biased region" description="Basic and acidic residues" evidence="1">
    <location>
        <begin position="240"/>
        <end position="253"/>
    </location>
</feature>
<proteinExistence type="predicted"/>
<feature type="region of interest" description="Disordered" evidence="1">
    <location>
        <begin position="223"/>
        <end position="253"/>
    </location>
</feature>
<reference evidence="2" key="1">
    <citation type="submission" date="2019-11" db="EMBL/GenBank/DDBJ databases">
        <authorList>
            <person name="Feng L."/>
        </authorList>
    </citation>
    <scope>NUCLEOTIDE SEQUENCE</scope>
    <source>
        <strain evidence="2">CbolteaeLFYP116</strain>
    </source>
</reference>
<evidence type="ECO:0000313" key="2">
    <source>
        <dbReference type="EMBL" id="VYT43669.1"/>
    </source>
</evidence>
<name>A0A6N2WLS2_9FIRM</name>
<dbReference type="EMBL" id="CACRTF010000017">
    <property type="protein sequence ID" value="VYT43669.1"/>
    <property type="molecule type" value="Genomic_DNA"/>
</dbReference>
<gene>
    <name evidence="2" type="ORF">CBLFYP116_03791</name>
</gene>
<dbReference type="AlphaFoldDB" id="A0A6N2WLS2"/>
<accession>A0A6N2WLS2</accession>